<feature type="region of interest" description="Disordered" evidence="6">
    <location>
        <begin position="98"/>
        <end position="128"/>
    </location>
</feature>
<proteinExistence type="predicted"/>
<name>A0A058Z071_FONAL</name>
<evidence type="ECO:0000256" key="6">
    <source>
        <dbReference type="SAM" id="MobiDB-lite"/>
    </source>
</evidence>
<gene>
    <name evidence="8" type="ORF">H696_06016</name>
</gene>
<dbReference type="RefSeq" id="XP_009498057.1">
    <property type="nucleotide sequence ID" value="XM_009499782.1"/>
</dbReference>
<feature type="transmembrane region" description="Helical" evidence="7">
    <location>
        <begin position="24"/>
        <end position="45"/>
    </location>
</feature>
<dbReference type="GeneID" id="20530741"/>
<evidence type="ECO:0000256" key="5">
    <source>
        <dbReference type="ARBA" id="ARBA00023329"/>
    </source>
</evidence>
<keyword evidence="5" id="KW-0968">Cytoplasmic vesicle</keyword>
<organism evidence="8">
    <name type="scientific">Fonticula alba</name>
    <name type="common">Slime mold</name>
    <dbReference type="NCBI Taxonomy" id="691883"/>
    <lineage>
        <taxon>Eukaryota</taxon>
        <taxon>Rotosphaerida</taxon>
        <taxon>Fonticulaceae</taxon>
        <taxon>Fonticula</taxon>
    </lineage>
</organism>
<dbReference type="STRING" id="691883.A0A058Z071"/>
<dbReference type="InterPro" id="IPR019013">
    <property type="entry name" value="Vma21"/>
</dbReference>
<protein>
    <recommendedName>
        <fullName evidence="10">Vacuolar ATPase assembly integral membrane protein VMA21</fullName>
    </recommendedName>
</protein>
<keyword evidence="4 7" id="KW-0472">Membrane</keyword>
<keyword evidence="2" id="KW-0256">Endoplasmic reticulum</keyword>
<evidence type="ECO:0008006" key="10">
    <source>
        <dbReference type="Google" id="ProtNLM"/>
    </source>
</evidence>
<dbReference type="EMBL" id="KB932217">
    <property type="protein sequence ID" value="KCV67496.1"/>
    <property type="molecule type" value="Genomic_DNA"/>
</dbReference>
<dbReference type="Proteomes" id="UP000030693">
    <property type="component" value="Unassembled WGS sequence"/>
</dbReference>
<evidence type="ECO:0000256" key="1">
    <source>
        <dbReference type="ARBA" id="ARBA00022692"/>
    </source>
</evidence>
<evidence type="ECO:0000256" key="7">
    <source>
        <dbReference type="SAM" id="Phobius"/>
    </source>
</evidence>
<keyword evidence="1 7" id="KW-0812">Transmembrane</keyword>
<dbReference type="AlphaFoldDB" id="A0A058Z071"/>
<keyword evidence="9" id="KW-1185">Reference proteome</keyword>
<evidence type="ECO:0000256" key="4">
    <source>
        <dbReference type="ARBA" id="ARBA00023136"/>
    </source>
</evidence>
<dbReference type="OrthoDB" id="160405at2759"/>
<feature type="transmembrane region" description="Helical" evidence="7">
    <location>
        <begin position="57"/>
        <end position="78"/>
    </location>
</feature>
<evidence type="ECO:0000313" key="9">
    <source>
        <dbReference type="Proteomes" id="UP000030693"/>
    </source>
</evidence>
<evidence type="ECO:0000256" key="3">
    <source>
        <dbReference type="ARBA" id="ARBA00022989"/>
    </source>
</evidence>
<dbReference type="Pfam" id="PF09446">
    <property type="entry name" value="VMA21"/>
    <property type="match status" value="1"/>
</dbReference>
<reference evidence="8" key="1">
    <citation type="submission" date="2013-04" db="EMBL/GenBank/DDBJ databases">
        <title>The Genome Sequence of Fonticula alba ATCC 38817.</title>
        <authorList>
            <consortium name="The Broad Institute Genomics Platform"/>
            <person name="Russ C."/>
            <person name="Cuomo C."/>
            <person name="Burger G."/>
            <person name="Gray M.W."/>
            <person name="Holland P.W.H."/>
            <person name="King N."/>
            <person name="Lang F.B.F."/>
            <person name="Roger A.J."/>
            <person name="Ruiz-Trillo I."/>
            <person name="Brown M."/>
            <person name="Walker B."/>
            <person name="Young S."/>
            <person name="Zeng Q."/>
            <person name="Gargeya S."/>
            <person name="Fitzgerald M."/>
            <person name="Haas B."/>
            <person name="Abouelleil A."/>
            <person name="Allen A.W."/>
            <person name="Alvarado L."/>
            <person name="Arachchi H.M."/>
            <person name="Berlin A.M."/>
            <person name="Chapman S.B."/>
            <person name="Gainer-Dewar J."/>
            <person name="Goldberg J."/>
            <person name="Griggs A."/>
            <person name="Gujja S."/>
            <person name="Hansen M."/>
            <person name="Howarth C."/>
            <person name="Imamovic A."/>
            <person name="Ireland A."/>
            <person name="Larimer J."/>
            <person name="McCowan C."/>
            <person name="Murphy C."/>
            <person name="Pearson M."/>
            <person name="Poon T.W."/>
            <person name="Priest M."/>
            <person name="Roberts A."/>
            <person name="Saif S."/>
            <person name="Shea T."/>
            <person name="Sisk P."/>
            <person name="Sykes S."/>
            <person name="Wortman J."/>
            <person name="Nusbaum C."/>
            <person name="Birren B."/>
        </authorList>
    </citation>
    <scope>NUCLEOTIDE SEQUENCE [LARGE SCALE GENOMIC DNA]</scope>
    <source>
        <strain evidence="8">ATCC 38817</strain>
    </source>
</reference>
<accession>A0A058Z071</accession>
<evidence type="ECO:0000256" key="2">
    <source>
        <dbReference type="ARBA" id="ARBA00022824"/>
    </source>
</evidence>
<evidence type="ECO:0000313" key="8">
    <source>
        <dbReference type="EMBL" id="KCV67496.1"/>
    </source>
</evidence>
<keyword evidence="3 7" id="KW-1133">Transmembrane helix</keyword>
<sequence>MSTIQTSDKTTEQAPVLPQVPGAVVAKLVMFSIAMLALPLITYFVSTNVFKFGTYWAAGFTVAMVHLVLFAYIVVAVIEDRSTAEDVARHKKSLANAAAAATGEDDDESTTQVVSKSSGGASKRRSNK</sequence>